<accession>A0A368VQH1</accession>
<protein>
    <recommendedName>
        <fullName evidence="1">Sin domain-containing protein</fullName>
    </recommendedName>
</protein>
<reference evidence="2 3" key="1">
    <citation type="submission" date="2018-07" db="EMBL/GenBank/DDBJ databases">
        <title>Genomic Encyclopedia of Type Strains, Phase III (KMG-III): the genomes of soil and plant-associated and newly described type strains.</title>
        <authorList>
            <person name="Whitman W."/>
        </authorList>
    </citation>
    <scope>NUCLEOTIDE SEQUENCE [LARGE SCALE GENOMIC DNA]</scope>
    <source>
        <strain evidence="2 3">CECT 7506</strain>
    </source>
</reference>
<dbReference type="Pfam" id="PF08671">
    <property type="entry name" value="SinI"/>
    <property type="match status" value="1"/>
</dbReference>
<comment type="caution">
    <text evidence="2">The sequence shown here is derived from an EMBL/GenBank/DDBJ whole genome shotgun (WGS) entry which is preliminary data.</text>
</comment>
<dbReference type="Proteomes" id="UP000252415">
    <property type="component" value="Unassembled WGS sequence"/>
</dbReference>
<dbReference type="InterPro" id="IPR010981">
    <property type="entry name" value="SinR/SinI_dimer_dom"/>
</dbReference>
<name>A0A368VQH1_9BACL</name>
<gene>
    <name evidence="2" type="ORF">DFP97_115150</name>
</gene>
<keyword evidence="3" id="KW-1185">Reference proteome</keyword>
<evidence type="ECO:0000259" key="1">
    <source>
        <dbReference type="PROSITE" id="PS51500"/>
    </source>
</evidence>
<dbReference type="GO" id="GO:0006355">
    <property type="term" value="P:regulation of DNA-templated transcription"/>
    <property type="evidence" value="ECO:0007669"/>
    <property type="project" value="InterPro"/>
</dbReference>
<evidence type="ECO:0000313" key="2">
    <source>
        <dbReference type="EMBL" id="RCW42717.1"/>
    </source>
</evidence>
<sequence>MVLFGSENKQVLDDEWVALIMNARTLGFSVEDVRKVLLCLKESGKDEMQDTAAV</sequence>
<evidence type="ECO:0000313" key="3">
    <source>
        <dbReference type="Proteomes" id="UP000252415"/>
    </source>
</evidence>
<dbReference type="SUPFAM" id="SSF47406">
    <property type="entry name" value="SinR repressor dimerisation domain-like"/>
    <property type="match status" value="1"/>
</dbReference>
<dbReference type="EMBL" id="QPJD01000015">
    <property type="protein sequence ID" value="RCW42717.1"/>
    <property type="molecule type" value="Genomic_DNA"/>
</dbReference>
<dbReference type="InterPro" id="IPR036281">
    <property type="entry name" value="SinR/SinI_dimer_dom_sf"/>
</dbReference>
<dbReference type="GO" id="GO:0046983">
    <property type="term" value="F:protein dimerization activity"/>
    <property type="evidence" value="ECO:0007669"/>
    <property type="project" value="InterPro"/>
</dbReference>
<feature type="domain" description="Sin" evidence="1">
    <location>
        <begin position="3"/>
        <end position="41"/>
    </location>
</feature>
<dbReference type="PROSITE" id="PS51500">
    <property type="entry name" value="SIN"/>
    <property type="match status" value="1"/>
</dbReference>
<proteinExistence type="predicted"/>
<dbReference type="AlphaFoldDB" id="A0A368VQH1"/>
<organism evidence="2 3">
    <name type="scientific">Paenibacillus prosopidis</name>
    <dbReference type="NCBI Taxonomy" id="630520"/>
    <lineage>
        <taxon>Bacteria</taxon>
        <taxon>Bacillati</taxon>
        <taxon>Bacillota</taxon>
        <taxon>Bacilli</taxon>
        <taxon>Bacillales</taxon>
        <taxon>Paenibacillaceae</taxon>
        <taxon>Paenibacillus</taxon>
    </lineage>
</organism>
<dbReference type="RefSeq" id="WP_181873628.1">
    <property type="nucleotide sequence ID" value="NZ_QPJD01000015.1"/>
</dbReference>